<dbReference type="AlphaFoldDB" id="A0A011MT18"/>
<evidence type="ECO:0000313" key="3">
    <source>
        <dbReference type="Proteomes" id="UP000020218"/>
    </source>
</evidence>
<organism evidence="2 3">
    <name type="scientific">Candidatus Accumulibacter adjunctus</name>
    <dbReference type="NCBI Taxonomy" id="1454001"/>
    <lineage>
        <taxon>Bacteria</taxon>
        <taxon>Pseudomonadati</taxon>
        <taxon>Pseudomonadota</taxon>
        <taxon>Betaproteobacteria</taxon>
        <taxon>Candidatus Accumulibacter</taxon>
    </lineage>
</organism>
<dbReference type="STRING" id="1454001.AW08_02926"/>
<gene>
    <name evidence="2" type="ORF">AW08_02926</name>
</gene>
<feature type="domain" description="Methyltransferase" evidence="1">
    <location>
        <begin position="76"/>
        <end position="170"/>
    </location>
</feature>
<dbReference type="SUPFAM" id="SSF53335">
    <property type="entry name" value="S-adenosyl-L-methionine-dependent methyltransferases"/>
    <property type="match status" value="1"/>
</dbReference>
<keyword evidence="3" id="KW-1185">Reference proteome</keyword>
<protein>
    <submittedName>
        <fullName evidence="2">Bifunctional 3-demethylubiquinone-9 3-methyltransferase/ 2-octaprenyl-6-hydroxy phenol methylase</fullName>
    </submittedName>
</protein>
<accession>A0A011MT18</accession>
<dbReference type="Gene3D" id="3.40.50.150">
    <property type="entry name" value="Vaccinia Virus protein VP39"/>
    <property type="match status" value="1"/>
</dbReference>
<dbReference type="InterPro" id="IPR029063">
    <property type="entry name" value="SAM-dependent_MTases_sf"/>
</dbReference>
<dbReference type="EMBL" id="JFAX01000019">
    <property type="protein sequence ID" value="EXI65716.1"/>
    <property type="molecule type" value="Genomic_DNA"/>
</dbReference>
<dbReference type="Pfam" id="PF13649">
    <property type="entry name" value="Methyltransf_25"/>
    <property type="match status" value="1"/>
</dbReference>
<evidence type="ECO:0000259" key="1">
    <source>
        <dbReference type="Pfam" id="PF13649"/>
    </source>
</evidence>
<comment type="caution">
    <text evidence="2">The sequence shown here is derived from an EMBL/GenBank/DDBJ whole genome shotgun (WGS) entry which is preliminary data.</text>
</comment>
<keyword evidence="2" id="KW-0489">Methyltransferase</keyword>
<sequence>MKNEESSRQRLLEINRQQAEFYEHDLYVQRDRQSLPVRIWGAVRDSLHRFRQETGIGSAADELHQLWLGNLGGSKVLDLGVGCGNALSIDIARRCREYHAIDLSERLAASFQQALLAEGLQHARAYRADFLADEFAERDFDIIYALGVAHHFEDFDLFLATAQHRLKPGGRMITYDPLNTFWASRLLRAMFRPFQNDAAWEWPFARRNFELIGRRFRIEAVQGTLGRSKWAFPLVVLNPQWAIRRGREAHLRDLAECNRVASPLFRCLHVTMCLVRK</sequence>
<reference evidence="2" key="1">
    <citation type="submission" date="2014-02" db="EMBL/GenBank/DDBJ databases">
        <title>Expanding our view of genomic diversity in Candidatus Accumulibacter clades.</title>
        <authorList>
            <person name="Skennerton C.T."/>
            <person name="Barr J.J."/>
            <person name="Slater F.R."/>
            <person name="Bond P.L."/>
            <person name="Tyson G.W."/>
        </authorList>
    </citation>
    <scope>NUCLEOTIDE SEQUENCE [LARGE SCALE GENOMIC DNA]</scope>
</reference>
<dbReference type="InterPro" id="IPR041698">
    <property type="entry name" value="Methyltransf_25"/>
</dbReference>
<keyword evidence="2" id="KW-0808">Transferase</keyword>
<name>A0A011MT18_9PROT</name>
<dbReference type="PANTHER" id="PTHR43464">
    <property type="entry name" value="METHYLTRANSFERASE"/>
    <property type="match status" value="1"/>
</dbReference>
<dbReference type="GO" id="GO:0032259">
    <property type="term" value="P:methylation"/>
    <property type="evidence" value="ECO:0007669"/>
    <property type="project" value="UniProtKB-KW"/>
</dbReference>
<evidence type="ECO:0000313" key="2">
    <source>
        <dbReference type="EMBL" id="EXI65716.1"/>
    </source>
</evidence>
<dbReference type="Proteomes" id="UP000020218">
    <property type="component" value="Unassembled WGS sequence"/>
</dbReference>
<proteinExistence type="predicted"/>
<dbReference type="PANTHER" id="PTHR43464:SF82">
    <property type="entry name" value="METHYLTRANSFERASE DOMAIN-CONTAINING PROTEIN"/>
    <property type="match status" value="1"/>
</dbReference>
<dbReference type="PATRIC" id="fig|1454001.3.peg.2970"/>
<dbReference type="GO" id="GO:0008168">
    <property type="term" value="F:methyltransferase activity"/>
    <property type="evidence" value="ECO:0007669"/>
    <property type="project" value="UniProtKB-KW"/>
</dbReference>
<dbReference type="CDD" id="cd02440">
    <property type="entry name" value="AdoMet_MTases"/>
    <property type="match status" value="1"/>
</dbReference>